<evidence type="ECO:0000313" key="3">
    <source>
        <dbReference type="Proteomes" id="UP001163293"/>
    </source>
</evidence>
<reference evidence="2" key="1">
    <citation type="submission" date="2022-07" db="EMBL/GenBank/DDBJ databases">
        <authorList>
            <person name="Wu T."/>
        </authorList>
    </citation>
    <scope>NUCLEOTIDE SEQUENCE</scope>
    <source>
        <strain evidence="2">SD-1</strain>
    </source>
</reference>
<dbReference type="RefSeq" id="WP_021474664.1">
    <property type="nucleotide sequence ID" value="NZ_BSQI01000023.1"/>
</dbReference>
<gene>
    <name evidence="2" type="ORF">NL394_20895</name>
</gene>
<protein>
    <submittedName>
        <fullName evidence="2">Uncharacterized protein</fullName>
    </submittedName>
</protein>
<evidence type="ECO:0000313" key="2">
    <source>
        <dbReference type="EMBL" id="UYV97453.1"/>
    </source>
</evidence>
<evidence type="ECO:0000256" key="1">
    <source>
        <dbReference type="SAM" id="Phobius"/>
    </source>
</evidence>
<keyword evidence="3" id="KW-1185">Reference proteome</keyword>
<organism evidence="2 3">
    <name type="scientific">Paenarthrobacter ureafaciens</name>
    <dbReference type="NCBI Taxonomy" id="37931"/>
    <lineage>
        <taxon>Bacteria</taxon>
        <taxon>Bacillati</taxon>
        <taxon>Actinomycetota</taxon>
        <taxon>Actinomycetes</taxon>
        <taxon>Micrococcales</taxon>
        <taxon>Micrococcaceae</taxon>
        <taxon>Paenarthrobacter</taxon>
    </lineage>
</organism>
<accession>A0AAX3EIL1</accession>
<sequence length="78" mass="8762">MTLGLVFIIVGLVWVVFRKWIASRQLFITDQMLNRPDEPEAGRVSGFEQLGVFFSILLIISGVVIVGLTLIFRPPWSG</sequence>
<keyword evidence="1" id="KW-0812">Transmembrane</keyword>
<dbReference type="GeneID" id="79883063"/>
<dbReference type="EMBL" id="CP101185">
    <property type="protein sequence ID" value="UYV97453.1"/>
    <property type="molecule type" value="Genomic_DNA"/>
</dbReference>
<proteinExistence type="predicted"/>
<dbReference type="Proteomes" id="UP001163293">
    <property type="component" value="Chromosome"/>
</dbReference>
<keyword evidence="1" id="KW-0472">Membrane</keyword>
<dbReference type="AlphaFoldDB" id="A0AAX3EIL1"/>
<feature type="transmembrane region" description="Helical" evidence="1">
    <location>
        <begin position="52"/>
        <end position="72"/>
    </location>
</feature>
<name>A0AAX3EIL1_PAEUR</name>
<keyword evidence="1" id="KW-1133">Transmembrane helix</keyword>